<dbReference type="GeneID" id="301140389"/>
<dbReference type="PROSITE" id="PS50151">
    <property type="entry name" value="UVR"/>
    <property type="match status" value="1"/>
</dbReference>
<evidence type="ECO:0000259" key="2">
    <source>
        <dbReference type="PROSITE" id="PS50151"/>
    </source>
</evidence>
<reference evidence="3 4" key="1">
    <citation type="submission" date="2023-03" db="EMBL/GenBank/DDBJ databases">
        <title>Bacillus Genome Sequencing.</title>
        <authorList>
            <person name="Dunlap C."/>
        </authorList>
    </citation>
    <scope>NUCLEOTIDE SEQUENCE [LARGE SCALE GENOMIC DNA]</scope>
    <source>
        <strain evidence="3 4">NRS-1717</strain>
    </source>
</reference>
<keyword evidence="4" id="KW-1185">Reference proteome</keyword>
<dbReference type="Pfam" id="PF02151">
    <property type="entry name" value="UVR"/>
    <property type="match status" value="1"/>
</dbReference>
<dbReference type="PIRSF" id="PIRSF015034">
    <property type="entry name" value="YacH"/>
    <property type="match status" value="1"/>
</dbReference>
<evidence type="ECO:0000313" key="3">
    <source>
        <dbReference type="EMBL" id="MED4402129.1"/>
    </source>
</evidence>
<dbReference type="PANTHER" id="PTHR38430">
    <property type="entry name" value="PROTEIN-ARGININE KINASE ACTIVATOR PROTEIN"/>
    <property type="match status" value="1"/>
</dbReference>
<organism evidence="3 4">
    <name type="scientific">Metabacillus fastidiosus</name>
    <dbReference type="NCBI Taxonomy" id="1458"/>
    <lineage>
        <taxon>Bacteria</taxon>
        <taxon>Bacillati</taxon>
        <taxon>Bacillota</taxon>
        <taxon>Bacilli</taxon>
        <taxon>Bacillales</taxon>
        <taxon>Bacillaceae</taxon>
        <taxon>Metabacillus</taxon>
    </lineage>
</organism>
<feature type="domain" description="UVR" evidence="2">
    <location>
        <begin position="140"/>
        <end position="175"/>
    </location>
</feature>
<dbReference type="InterPro" id="IPR036876">
    <property type="entry name" value="UVR_dom_sf"/>
</dbReference>
<feature type="coiled-coil region" evidence="1">
    <location>
        <begin position="155"/>
        <end position="182"/>
    </location>
</feature>
<evidence type="ECO:0000256" key="1">
    <source>
        <dbReference type="SAM" id="Coils"/>
    </source>
</evidence>
<gene>
    <name evidence="3" type="ORF">P9271_12470</name>
</gene>
<dbReference type="InterPro" id="IPR001943">
    <property type="entry name" value="UVR_dom"/>
</dbReference>
<dbReference type="Gene3D" id="4.10.860.10">
    <property type="entry name" value="UVR domain"/>
    <property type="match status" value="1"/>
</dbReference>
<dbReference type="InterPro" id="IPR025542">
    <property type="entry name" value="YacH"/>
</dbReference>
<dbReference type="SUPFAM" id="SSF46600">
    <property type="entry name" value="C-terminal UvrC-binding domain of UvrB"/>
    <property type="match status" value="1"/>
</dbReference>
<accession>A0ABU6P0U0</accession>
<dbReference type="EMBL" id="JARTFS010000010">
    <property type="protein sequence ID" value="MED4402129.1"/>
    <property type="molecule type" value="Genomic_DNA"/>
</dbReference>
<dbReference type="RefSeq" id="WP_066227155.1">
    <property type="nucleotide sequence ID" value="NZ_JARTFQ010000016.1"/>
</dbReference>
<comment type="caution">
    <text evidence="3">The sequence shown here is derived from an EMBL/GenBank/DDBJ whole genome shotgun (WGS) entry which is preliminary data.</text>
</comment>
<dbReference type="PANTHER" id="PTHR38430:SF1">
    <property type="entry name" value="PROTEIN-ARGININE KINASE ACTIVATOR PROTEIN"/>
    <property type="match status" value="1"/>
</dbReference>
<sequence length="184" mass="21139">MICQECQERPATFHFTKVINGEKTEVHICEHCAKENSEKFMFDGGGFSFNSLLAGLLNMEPALTKSGEQQNQLFKTNDVLQCKRCRMTFQQFSKVGRFGCSNCYKAFEDQIIPILKRVHGGNTEHSGKIPKRIGGDIHIRKQIEQLKSKIHELIVQEEFEQAANVRDEIRTLEKELHNVREEGL</sequence>
<name>A0ABU6P0U0_9BACI</name>
<keyword evidence="1" id="KW-0175">Coiled coil</keyword>
<dbReference type="Proteomes" id="UP001342826">
    <property type="component" value="Unassembled WGS sequence"/>
</dbReference>
<protein>
    <submittedName>
        <fullName evidence="3">UvrB/UvrC motif-containing protein</fullName>
    </submittedName>
</protein>
<evidence type="ECO:0000313" key="4">
    <source>
        <dbReference type="Proteomes" id="UP001342826"/>
    </source>
</evidence>
<proteinExistence type="predicted"/>